<name>A0AAD9ATQ4_9PEZI</name>
<dbReference type="EMBL" id="JAQOWY010000038">
    <property type="protein sequence ID" value="KAK1854363.1"/>
    <property type="molecule type" value="Genomic_DNA"/>
</dbReference>
<evidence type="ECO:0000313" key="2">
    <source>
        <dbReference type="EMBL" id="KAK1854363.1"/>
    </source>
</evidence>
<evidence type="ECO:0000313" key="3">
    <source>
        <dbReference type="Proteomes" id="UP001243330"/>
    </source>
</evidence>
<organism evidence="2 3">
    <name type="scientific">Colletotrichum chrysophilum</name>
    <dbReference type="NCBI Taxonomy" id="1836956"/>
    <lineage>
        <taxon>Eukaryota</taxon>
        <taxon>Fungi</taxon>
        <taxon>Dikarya</taxon>
        <taxon>Ascomycota</taxon>
        <taxon>Pezizomycotina</taxon>
        <taxon>Sordariomycetes</taxon>
        <taxon>Hypocreomycetidae</taxon>
        <taxon>Glomerellales</taxon>
        <taxon>Glomerellaceae</taxon>
        <taxon>Colletotrichum</taxon>
        <taxon>Colletotrichum gloeosporioides species complex</taxon>
    </lineage>
</organism>
<accession>A0AAD9ATQ4</accession>
<proteinExistence type="predicted"/>
<evidence type="ECO:0000256" key="1">
    <source>
        <dbReference type="SAM" id="MobiDB-lite"/>
    </source>
</evidence>
<feature type="region of interest" description="Disordered" evidence="1">
    <location>
        <begin position="1"/>
        <end position="72"/>
    </location>
</feature>
<sequence>MYGGIDDKGTVDKSSTDDFPVPSSERAIVSQNSPKLACKKRKSSSASLTRSIRSPTERLHPVRGNPSLGKVIWGPGRPAAQSQRLWVKNISPIQNGVDEYRTVTAMKVRFAGSSGDEVACELNQMHTEREEKVFERAGGMVRHQYNLDQDPRNEDAEDLPFPPQMRGKAPMSNVWRNDTKAGADGGGGAGELPTRRDWLRHQNTHDAKKQSLLPSGNPERIGLTLKTRFEGVALSPLEFPPLSERISLFYV</sequence>
<gene>
    <name evidence="2" type="ORF">CCHR01_02984</name>
</gene>
<protein>
    <submittedName>
        <fullName evidence="2">Uncharacterized protein</fullName>
    </submittedName>
</protein>
<keyword evidence="3" id="KW-1185">Reference proteome</keyword>
<feature type="compositionally biased region" description="Basic and acidic residues" evidence="1">
    <location>
        <begin position="1"/>
        <end position="16"/>
    </location>
</feature>
<dbReference type="AlphaFoldDB" id="A0AAD9ATQ4"/>
<dbReference type="Proteomes" id="UP001243330">
    <property type="component" value="Unassembled WGS sequence"/>
</dbReference>
<feature type="compositionally biased region" description="Low complexity" evidence="1">
    <location>
        <begin position="44"/>
        <end position="54"/>
    </location>
</feature>
<reference evidence="2" key="1">
    <citation type="submission" date="2023-01" db="EMBL/GenBank/DDBJ databases">
        <title>Colletotrichum chrysophilum M932 genome sequence.</title>
        <authorList>
            <person name="Baroncelli R."/>
        </authorList>
    </citation>
    <scope>NUCLEOTIDE SEQUENCE</scope>
    <source>
        <strain evidence="2">M932</strain>
    </source>
</reference>
<comment type="caution">
    <text evidence="2">The sequence shown here is derived from an EMBL/GenBank/DDBJ whole genome shotgun (WGS) entry which is preliminary data.</text>
</comment>